<gene>
    <name evidence="10" type="ORF">AT9943_LOCUS4249</name>
</gene>
<evidence type="ECO:0000256" key="4">
    <source>
        <dbReference type="ARBA" id="ARBA00022523"/>
    </source>
</evidence>
<evidence type="ECO:0000259" key="9">
    <source>
        <dbReference type="PROSITE" id="PS51277"/>
    </source>
</evidence>
<keyword evidence="6" id="KW-0325">Glycoprotein</keyword>
<sequence>MNNIEATLFLCFFCIFSSSNVHFAGAKQTAGNITPSENPFTPKAYLIRYWNNHINGDSPKPSFFLSKASPLTAVDSTRFASLASNHALNTHHSDFCSAAKLFCFPELAAHSLEKHGDDVNFAAYSGKNFTNYGSDRLSGADSFKNYSGGDNIAVDSFRRYSRNSAGHDDGFINYAGEVNVADQSFTTYATGTTGGSGEFTNYNTDANEPNGRFTSYSDKANGRSQTFTTYSENGNTGDQSFTSYSKNGNGAPNEFSGYGTGSNVVNTGFTKYGESANGANDSFTSYGENGNVPVNEFKGYGDGGNGAVYGFKNYRDQSNIGVDSFSSYAKNSKNEKVNFVNYGKSFNLGSDNFTGYGQDNVGGNVSFKTYGQGQSFKVYTKDGVVFAHYSNNVSSNGKTVNKWVEEGKFFREAMLKEGTLMQMPDIKDKMPKRTFLPRNIVKNLPFSSSAIGEIWRVFGAGENSSMAGIISSAVSECERPASHGETKRCVGSAEDMIDFATSVLGRGVVVRTTENVVGSKKKVVIGRVNGINGGDVTRAVSCHQSLYPYLLYYCHSVPRVRVYETDLLDPKSLEKINHGVAICHIDTSAWSPSHGAFLALGSGPDADVFNKNPYVKFHAEIPSFVIVKPRTEACGKTDGCDSGCWRIIGDKLIKSEETGKILGFKKILKFCLKWKPREYRRSWPSISTLHSLPRNVLLPAYGFCSPDKQEEDEFYPVTIMISEGKDWPSYVTNNVYCLHPSELVNVHDGKFHDNGICIFANRT</sequence>
<dbReference type="InterPro" id="IPR036093">
    <property type="entry name" value="NAC_dom_sf"/>
</dbReference>
<dbReference type="Pfam" id="PF03181">
    <property type="entry name" value="BURP"/>
    <property type="match status" value="1"/>
</dbReference>
<dbReference type="GO" id="GO:0006355">
    <property type="term" value="P:regulation of DNA-templated transcription"/>
    <property type="evidence" value="ECO:0007669"/>
    <property type="project" value="InterPro"/>
</dbReference>
<feature type="signal peptide" evidence="8">
    <location>
        <begin position="1"/>
        <end position="26"/>
    </location>
</feature>
<keyword evidence="3" id="KW-0964">Secreted</keyword>
<name>A0A7G2DYW6_ARATH</name>
<dbReference type="SUPFAM" id="SSF101941">
    <property type="entry name" value="NAC domain"/>
    <property type="match status" value="2"/>
</dbReference>
<evidence type="ECO:0000256" key="1">
    <source>
        <dbReference type="ARBA" id="ARBA00004191"/>
    </source>
</evidence>
<dbReference type="GO" id="GO:0003677">
    <property type="term" value="F:DNA binding"/>
    <property type="evidence" value="ECO:0007669"/>
    <property type="project" value="InterPro"/>
</dbReference>
<keyword evidence="5 8" id="KW-0732">Signal</keyword>
<dbReference type="EMBL" id="LR881466">
    <property type="protein sequence ID" value="CAD5315905.1"/>
    <property type="molecule type" value="Genomic_DNA"/>
</dbReference>
<organism evidence="10 11">
    <name type="scientific">Arabidopsis thaliana</name>
    <name type="common">Mouse-ear cress</name>
    <dbReference type="NCBI Taxonomy" id="3702"/>
    <lineage>
        <taxon>Eukaryota</taxon>
        <taxon>Viridiplantae</taxon>
        <taxon>Streptophyta</taxon>
        <taxon>Embryophyta</taxon>
        <taxon>Tracheophyta</taxon>
        <taxon>Spermatophyta</taxon>
        <taxon>Magnoliopsida</taxon>
        <taxon>eudicotyledons</taxon>
        <taxon>Gunneridae</taxon>
        <taxon>Pentapetalae</taxon>
        <taxon>rosids</taxon>
        <taxon>malvids</taxon>
        <taxon>Brassicales</taxon>
        <taxon>Brassicaceae</taxon>
        <taxon>Camelineae</taxon>
        <taxon>Arabidopsis</taxon>
    </lineage>
</organism>
<evidence type="ECO:0000313" key="10">
    <source>
        <dbReference type="EMBL" id="CAD5315905.1"/>
    </source>
</evidence>
<feature type="region of interest" description="Disordered" evidence="7">
    <location>
        <begin position="199"/>
        <end position="222"/>
    </location>
</feature>
<evidence type="ECO:0000256" key="5">
    <source>
        <dbReference type="ARBA" id="ARBA00022729"/>
    </source>
</evidence>
<feature type="domain" description="BURP" evidence="9">
    <location>
        <begin position="409"/>
        <end position="630"/>
    </location>
</feature>
<evidence type="ECO:0000256" key="6">
    <source>
        <dbReference type="ARBA" id="ARBA00023180"/>
    </source>
</evidence>
<dbReference type="SMART" id="SM01045">
    <property type="entry name" value="BURP"/>
    <property type="match status" value="1"/>
</dbReference>
<reference evidence="10 11" key="1">
    <citation type="submission" date="2020-09" db="EMBL/GenBank/DDBJ databases">
        <authorList>
            <person name="Ashkenazy H."/>
        </authorList>
    </citation>
    <scope>NUCLEOTIDE SEQUENCE [LARGE SCALE GENOMIC DNA]</scope>
    <source>
        <strain evidence="11">cv. Cdm-0</strain>
    </source>
</reference>
<dbReference type="PROSITE" id="PS51277">
    <property type="entry name" value="BURP"/>
    <property type="match status" value="1"/>
</dbReference>
<keyword evidence="4" id="KW-0052">Apoplast</keyword>
<proteinExistence type="predicted"/>
<protein>
    <submittedName>
        <fullName evidence="10">(thale cress) hypothetical protein</fullName>
    </submittedName>
</protein>
<dbReference type="PANTHER" id="PTHR31458:SF2">
    <property type="entry name" value="POLYGALACTURONASE 1 BETA-LIKE PROTEIN 2"/>
    <property type="match status" value="1"/>
</dbReference>
<dbReference type="Proteomes" id="UP000516314">
    <property type="component" value="Chromosome 1"/>
</dbReference>
<feature type="chain" id="PRO_5028970108" evidence="8">
    <location>
        <begin position="27"/>
        <end position="763"/>
    </location>
</feature>
<accession>A0A7G2DYW6</accession>
<dbReference type="InterPro" id="IPR004873">
    <property type="entry name" value="BURP_dom"/>
</dbReference>
<dbReference type="PANTHER" id="PTHR31458">
    <property type="entry name" value="POLYGALACTURONASE 1 BETA-LIKE PROTEIN 2"/>
    <property type="match status" value="1"/>
</dbReference>
<evidence type="ECO:0000256" key="3">
    <source>
        <dbReference type="ARBA" id="ARBA00022512"/>
    </source>
</evidence>
<evidence type="ECO:0000256" key="7">
    <source>
        <dbReference type="SAM" id="MobiDB-lite"/>
    </source>
</evidence>
<evidence type="ECO:0000256" key="8">
    <source>
        <dbReference type="SAM" id="SignalP"/>
    </source>
</evidence>
<comment type="subcellular location">
    <subcellularLocation>
        <location evidence="1">Secreted</location>
        <location evidence="1">Cell wall</location>
    </subcellularLocation>
    <subcellularLocation>
        <location evidence="2">Secreted</location>
        <location evidence="2">Extracellular space</location>
        <location evidence="2">Apoplast</location>
    </subcellularLocation>
</comment>
<evidence type="ECO:0000313" key="11">
    <source>
        <dbReference type="Proteomes" id="UP000516314"/>
    </source>
</evidence>
<evidence type="ECO:0000256" key="2">
    <source>
        <dbReference type="ARBA" id="ARBA00004271"/>
    </source>
</evidence>
<dbReference type="InterPro" id="IPR051897">
    <property type="entry name" value="PG-associated_BURP"/>
</dbReference>
<keyword evidence="3" id="KW-0134">Cell wall</keyword>
<dbReference type="AlphaFoldDB" id="A0A7G2DYW6"/>
<dbReference type="GO" id="GO:0048046">
    <property type="term" value="C:apoplast"/>
    <property type="evidence" value="ECO:0007669"/>
    <property type="project" value="UniProtKB-SubCell"/>
</dbReference>